<dbReference type="GO" id="GO:0016887">
    <property type="term" value="F:ATP hydrolysis activity"/>
    <property type="evidence" value="ECO:0007669"/>
    <property type="project" value="InterPro"/>
</dbReference>
<dbReference type="EMBL" id="JANBQB010001027">
    <property type="protein sequence ID" value="KAJ1972543.1"/>
    <property type="molecule type" value="Genomic_DNA"/>
</dbReference>
<keyword evidence="6 11" id="KW-0547">Nucleotide-binding</keyword>
<sequence>MTTTRLQRARQKLHVSAVPDSLPCRENEFAEIASHLKAAIRDRCGNCIYISGVPGTGKTATVREVIRDLTKQAKFKKLPTFRFIEINGMKLTEPAQAYAVLYEFMTGHKATSKHAAELLEQQFRLPPTSPEPCVVLMDELDLLVTRKQTIMYNFFEWPNRPHSHLIVVAIANTMDLPERMLTNKVSSRLGLTRINFQPYNHHQLYQIVESRLKGTGAFDNDAIELCARKVSAVSGDARRALDICRRAVEVVEGMVAQKQTTSHQVTMAIIDTVVKEMTSSGSVVFIRHASMHQKLFLVALRNQLQKAGLPETTFNEVTHHHLQLCRLHNLLPPTLSALAAICTALGASRCILAEASRYDIHQKLRLNVSEGDLATALKTDPFFRAMVA</sequence>
<name>A0A9W8B0Q5_9FUNG</name>
<dbReference type="InterPro" id="IPR003593">
    <property type="entry name" value="AAA+_ATPase"/>
</dbReference>
<keyword evidence="8" id="KW-0460">Magnesium</keyword>
<dbReference type="InterPro" id="IPR054425">
    <property type="entry name" value="Cdc6_ORC1-like_ATPase_lid"/>
</dbReference>
<dbReference type="Pfam" id="PF22606">
    <property type="entry name" value="Cdc6-ORC-like_ATPase_lid"/>
    <property type="match status" value="1"/>
</dbReference>
<dbReference type="SMART" id="SM00382">
    <property type="entry name" value="AAA"/>
    <property type="match status" value="1"/>
</dbReference>
<proteinExistence type="inferred from homology"/>
<comment type="similarity">
    <text evidence="2 11">Belongs to the ORC1 family.</text>
</comment>
<comment type="function">
    <text evidence="11">Component of the origin recognition complex (ORC) that binds origins of replication. DNA-binding is ATP-dependent, however specific DNA sequences that define origins of replication have not been identified so far. ORC is required to assemble the pre-replication complex necessary to initiate DNA replication.</text>
</comment>
<reference evidence="13" key="1">
    <citation type="submission" date="2022-07" db="EMBL/GenBank/DDBJ databases">
        <title>Phylogenomic reconstructions and comparative analyses of Kickxellomycotina fungi.</title>
        <authorList>
            <person name="Reynolds N.K."/>
            <person name="Stajich J.E."/>
            <person name="Barry K."/>
            <person name="Grigoriev I.V."/>
            <person name="Crous P."/>
            <person name="Smith M.E."/>
        </authorList>
    </citation>
    <scope>NUCLEOTIDE SEQUENCE</scope>
    <source>
        <strain evidence="13">RSA 567</strain>
    </source>
</reference>
<dbReference type="Pfam" id="PF09079">
    <property type="entry name" value="WHD_Cdc6"/>
    <property type="match status" value="1"/>
</dbReference>
<evidence type="ECO:0000313" key="13">
    <source>
        <dbReference type="EMBL" id="KAJ1972543.1"/>
    </source>
</evidence>
<gene>
    <name evidence="13" type="primary">ORC1</name>
    <name evidence="13" type="ORF">H4R34_005374</name>
</gene>
<evidence type="ECO:0000256" key="4">
    <source>
        <dbReference type="ARBA" id="ARBA00022705"/>
    </source>
</evidence>
<dbReference type="Proteomes" id="UP001151582">
    <property type="component" value="Unassembled WGS sequence"/>
</dbReference>
<evidence type="ECO:0000256" key="7">
    <source>
        <dbReference type="ARBA" id="ARBA00022840"/>
    </source>
</evidence>
<keyword evidence="7 11" id="KW-0067">ATP-binding</keyword>
<protein>
    <recommendedName>
        <fullName evidence="3 11">Origin recognition complex subunit 1</fullName>
    </recommendedName>
</protein>
<dbReference type="Gene3D" id="3.40.50.300">
    <property type="entry name" value="P-loop containing nucleotide triphosphate hydrolases"/>
    <property type="match status" value="1"/>
</dbReference>
<dbReference type="GO" id="GO:0033314">
    <property type="term" value="P:mitotic DNA replication checkpoint signaling"/>
    <property type="evidence" value="ECO:0007669"/>
    <property type="project" value="TreeGrafter"/>
</dbReference>
<evidence type="ECO:0000313" key="14">
    <source>
        <dbReference type="Proteomes" id="UP001151582"/>
    </source>
</evidence>
<dbReference type="PANTHER" id="PTHR10763">
    <property type="entry name" value="CELL DIVISION CONTROL PROTEIN 6-RELATED"/>
    <property type="match status" value="1"/>
</dbReference>
<comment type="caution">
    <text evidence="13">The sequence shown here is derived from an EMBL/GenBank/DDBJ whole genome shotgun (WGS) entry which is preliminary data.</text>
</comment>
<dbReference type="InterPro" id="IPR050311">
    <property type="entry name" value="ORC1/CDC6"/>
</dbReference>
<keyword evidence="9 11" id="KW-0238">DNA-binding</keyword>
<keyword evidence="10 11" id="KW-0539">Nucleus</keyword>
<dbReference type="InterPro" id="IPR036390">
    <property type="entry name" value="WH_DNA-bd_sf"/>
</dbReference>
<dbReference type="GO" id="GO:0003688">
    <property type="term" value="F:DNA replication origin binding"/>
    <property type="evidence" value="ECO:0007669"/>
    <property type="project" value="TreeGrafter"/>
</dbReference>
<dbReference type="CDD" id="cd00009">
    <property type="entry name" value="AAA"/>
    <property type="match status" value="1"/>
</dbReference>
<accession>A0A9W8B0Q5</accession>
<evidence type="ECO:0000256" key="5">
    <source>
        <dbReference type="ARBA" id="ARBA00022723"/>
    </source>
</evidence>
<comment type="subunit">
    <text evidence="11">ORC is composed of six subunits.</text>
</comment>
<keyword evidence="14" id="KW-1185">Reference proteome</keyword>
<evidence type="ECO:0000256" key="11">
    <source>
        <dbReference type="RuleBase" id="RU365058"/>
    </source>
</evidence>
<dbReference type="Gene3D" id="1.10.8.60">
    <property type="match status" value="1"/>
</dbReference>
<evidence type="ECO:0000256" key="3">
    <source>
        <dbReference type="ARBA" id="ARBA00019081"/>
    </source>
</evidence>
<evidence type="ECO:0000256" key="9">
    <source>
        <dbReference type="ARBA" id="ARBA00023125"/>
    </source>
</evidence>
<keyword evidence="4 11" id="KW-0235">DNA replication</keyword>
<dbReference type="Pfam" id="PF00004">
    <property type="entry name" value="AAA"/>
    <property type="match status" value="1"/>
</dbReference>
<evidence type="ECO:0000256" key="10">
    <source>
        <dbReference type="ARBA" id="ARBA00023242"/>
    </source>
</evidence>
<dbReference type="GO" id="GO:0046872">
    <property type="term" value="F:metal ion binding"/>
    <property type="evidence" value="ECO:0007669"/>
    <property type="project" value="UniProtKB-KW"/>
</dbReference>
<dbReference type="SUPFAM" id="SSF46785">
    <property type="entry name" value="Winged helix' DNA-binding domain"/>
    <property type="match status" value="1"/>
</dbReference>
<keyword evidence="5" id="KW-0479">Metal-binding</keyword>
<evidence type="ECO:0000256" key="6">
    <source>
        <dbReference type="ARBA" id="ARBA00022741"/>
    </source>
</evidence>
<comment type="subcellular location">
    <subcellularLocation>
        <location evidence="1 11">Nucleus</location>
    </subcellularLocation>
</comment>
<evidence type="ECO:0000256" key="1">
    <source>
        <dbReference type="ARBA" id="ARBA00004123"/>
    </source>
</evidence>
<evidence type="ECO:0000256" key="2">
    <source>
        <dbReference type="ARBA" id="ARBA00008398"/>
    </source>
</evidence>
<dbReference type="SUPFAM" id="SSF52540">
    <property type="entry name" value="P-loop containing nucleoside triphosphate hydrolases"/>
    <property type="match status" value="1"/>
</dbReference>
<dbReference type="FunFam" id="3.40.50.300:FF:000199">
    <property type="entry name" value="Origin recognition complex subunit 1"/>
    <property type="match status" value="1"/>
</dbReference>
<dbReference type="GO" id="GO:0006270">
    <property type="term" value="P:DNA replication initiation"/>
    <property type="evidence" value="ECO:0007669"/>
    <property type="project" value="TreeGrafter"/>
</dbReference>
<organism evidence="13 14">
    <name type="scientific">Dimargaris verticillata</name>
    <dbReference type="NCBI Taxonomy" id="2761393"/>
    <lineage>
        <taxon>Eukaryota</taxon>
        <taxon>Fungi</taxon>
        <taxon>Fungi incertae sedis</taxon>
        <taxon>Zoopagomycota</taxon>
        <taxon>Kickxellomycotina</taxon>
        <taxon>Dimargaritomycetes</taxon>
        <taxon>Dimargaritales</taxon>
        <taxon>Dimargaritaceae</taxon>
        <taxon>Dimargaris</taxon>
    </lineage>
</organism>
<dbReference type="GO" id="GO:0005524">
    <property type="term" value="F:ATP binding"/>
    <property type="evidence" value="ECO:0007669"/>
    <property type="project" value="UniProtKB-KW"/>
</dbReference>
<dbReference type="GO" id="GO:0005664">
    <property type="term" value="C:nuclear origin of replication recognition complex"/>
    <property type="evidence" value="ECO:0007669"/>
    <property type="project" value="TreeGrafter"/>
</dbReference>
<dbReference type="PANTHER" id="PTHR10763:SF23">
    <property type="entry name" value="ORIGIN RECOGNITION COMPLEX SUBUNIT 1"/>
    <property type="match status" value="1"/>
</dbReference>
<dbReference type="AlphaFoldDB" id="A0A9W8B0Q5"/>
<evidence type="ECO:0000259" key="12">
    <source>
        <dbReference type="SMART" id="SM00382"/>
    </source>
</evidence>
<dbReference type="FunFam" id="1.10.8.60:FF:000062">
    <property type="entry name" value="Origin recognition complex subunit 1"/>
    <property type="match status" value="1"/>
</dbReference>
<dbReference type="InterPro" id="IPR003959">
    <property type="entry name" value="ATPase_AAA_core"/>
</dbReference>
<feature type="domain" description="AAA+ ATPase" evidence="12">
    <location>
        <begin position="44"/>
        <end position="195"/>
    </location>
</feature>
<evidence type="ECO:0000256" key="8">
    <source>
        <dbReference type="ARBA" id="ARBA00022842"/>
    </source>
</evidence>
<dbReference type="InterPro" id="IPR015163">
    <property type="entry name" value="Cdc6_C"/>
</dbReference>
<dbReference type="InterPro" id="IPR027417">
    <property type="entry name" value="P-loop_NTPase"/>
</dbReference>
<dbReference type="OrthoDB" id="1926878at2759"/>